<evidence type="ECO:0000313" key="4">
    <source>
        <dbReference type="Proteomes" id="UP001206692"/>
    </source>
</evidence>
<organism evidence="3 4">
    <name type="scientific">Megasphaera massiliensis</name>
    <dbReference type="NCBI Taxonomy" id="1232428"/>
    <lineage>
        <taxon>Bacteria</taxon>
        <taxon>Bacillati</taxon>
        <taxon>Bacillota</taxon>
        <taxon>Negativicutes</taxon>
        <taxon>Veillonellales</taxon>
        <taxon>Veillonellaceae</taxon>
        <taxon>Megasphaera</taxon>
    </lineage>
</organism>
<dbReference type="SMART" id="SM00014">
    <property type="entry name" value="acidPPc"/>
    <property type="match status" value="1"/>
</dbReference>
<keyword evidence="4" id="KW-1185">Reference proteome</keyword>
<feature type="domain" description="Phosphatidic acid phosphatase type 2/haloperoxidase" evidence="2">
    <location>
        <begin position="54"/>
        <end position="161"/>
    </location>
</feature>
<keyword evidence="1" id="KW-1133">Transmembrane helix</keyword>
<dbReference type="Proteomes" id="UP001206692">
    <property type="component" value="Unassembled WGS sequence"/>
</dbReference>
<feature type="transmembrane region" description="Helical" evidence="1">
    <location>
        <begin position="107"/>
        <end position="130"/>
    </location>
</feature>
<proteinExistence type="predicted"/>
<dbReference type="EMBL" id="JANGEW010000002">
    <property type="protein sequence ID" value="MCQ5341782.1"/>
    <property type="molecule type" value="Genomic_DNA"/>
</dbReference>
<protein>
    <submittedName>
        <fullName evidence="3">Phosphatase PAP2 family protein</fullName>
    </submittedName>
</protein>
<sequence>MVRLIQYLIARQNLWLRLLSGFTRFGHGLFILYGLVEWFRPKPGSEQRKERKNLLYCLFSVIFASTVSWVIGKLWYRPRPFTLAADPALVKHKANASFPSNHAMNSMAVAVMLLLRRSIWGLPALILSVILGASRVLCRLHYVSDVIGGFFLGAASSYAVYKSKLCSQLADRLLYGWHILTYLLRILWRR</sequence>
<accession>A0ABT1SPI7</accession>
<feature type="transmembrane region" description="Helical" evidence="1">
    <location>
        <begin position="54"/>
        <end position="76"/>
    </location>
</feature>
<dbReference type="InterPro" id="IPR036938">
    <property type="entry name" value="PAP2/HPO_sf"/>
</dbReference>
<dbReference type="PANTHER" id="PTHR14969:SF13">
    <property type="entry name" value="AT30094P"/>
    <property type="match status" value="1"/>
</dbReference>
<feature type="transmembrane region" description="Helical" evidence="1">
    <location>
        <begin position="14"/>
        <end position="33"/>
    </location>
</feature>
<reference evidence="3 4" key="1">
    <citation type="submission" date="2022-06" db="EMBL/GenBank/DDBJ databases">
        <title>Isolation of gut microbiota from human fecal samples.</title>
        <authorList>
            <person name="Pamer E.G."/>
            <person name="Barat B."/>
            <person name="Waligurski E."/>
            <person name="Medina S."/>
            <person name="Paddock L."/>
            <person name="Mostad J."/>
        </authorList>
    </citation>
    <scope>NUCLEOTIDE SEQUENCE [LARGE SCALE GENOMIC DNA]</scope>
    <source>
        <strain evidence="3 4">DFI.1.1</strain>
    </source>
</reference>
<feature type="transmembrane region" description="Helical" evidence="1">
    <location>
        <begin position="142"/>
        <end position="161"/>
    </location>
</feature>
<evidence type="ECO:0000259" key="2">
    <source>
        <dbReference type="SMART" id="SM00014"/>
    </source>
</evidence>
<dbReference type="PANTHER" id="PTHR14969">
    <property type="entry name" value="SPHINGOSINE-1-PHOSPHATE PHOSPHOHYDROLASE"/>
    <property type="match status" value="1"/>
</dbReference>
<evidence type="ECO:0000256" key="1">
    <source>
        <dbReference type="SAM" id="Phobius"/>
    </source>
</evidence>
<gene>
    <name evidence="3" type="ORF">NE675_01855</name>
</gene>
<keyword evidence="1" id="KW-0472">Membrane</keyword>
<dbReference type="Pfam" id="PF01569">
    <property type="entry name" value="PAP2"/>
    <property type="match status" value="1"/>
</dbReference>
<evidence type="ECO:0000313" key="3">
    <source>
        <dbReference type="EMBL" id="MCQ5341782.1"/>
    </source>
</evidence>
<keyword evidence="1" id="KW-0812">Transmembrane</keyword>
<name>A0ABT1SPI7_9FIRM</name>
<dbReference type="Gene3D" id="1.20.144.10">
    <property type="entry name" value="Phosphatidic acid phosphatase type 2/haloperoxidase"/>
    <property type="match status" value="1"/>
</dbReference>
<dbReference type="SUPFAM" id="SSF48317">
    <property type="entry name" value="Acid phosphatase/Vanadium-dependent haloperoxidase"/>
    <property type="match status" value="1"/>
</dbReference>
<dbReference type="InterPro" id="IPR000326">
    <property type="entry name" value="PAP2/HPO"/>
</dbReference>
<dbReference type="RefSeq" id="WP_082709386.1">
    <property type="nucleotide sequence ID" value="NZ_JAJCIO010000002.1"/>
</dbReference>
<comment type="caution">
    <text evidence="3">The sequence shown here is derived from an EMBL/GenBank/DDBJ whole genome shotgun (WGS) entry which is preliminary data.</text>
</comment>